<keyword evidence="4 8" id="KW-0418">Kinase</keyword>
<accession>A0A2J7ZUD4</accession>
<dbReference type="GO" id="GO:0006002">
    <property type="term" value="P:fructose 6-phosphate metabolic process"/>
    <property type="evidence" value="ECO:0007669"/>
    <property type="project" value="InterPro"/>
</dbReference>
<feature type="compositionally biased region" description="Gly residues" evidence="6">
    <location>
        <begin position="177"/>
        <end position="186"/>
    </location>
</feature>
<sequence>MVARGGGGNPPPPVPPPLSHPLTPVEEPAIVSFHIPVATLQTDPRDALPVPDLRPLLVPRDSPLLPHNNWGGGFVDDEDRVALNTMHISSIASAGGVVGTVGLVTPLALGASDMCVDLVDSMLLRPAAQPTPPPPPSQQQQQPEQDFVHQGAWRPGGVAGGDADWLRPQTGLSSDGIEGGGGGSGTNGPVVAAPTTRRPAGEAAASSAAAATAAATGVSALAERLCELLPPWAVRAGPRRQIFFEPRTVNAAIVASGHVCPGINDVVQGVVQRLSEYGVPETSVLGILDGFDGFDTRVTQKPAFQLGDRRPRQLVLAEVEGAHLRGGSILGTSRGWADISSVVSKLEMWDINMLFIVGGDGGLRAGQIISEQCRARKLPCCVVGVPKSIENDILLVDRTFGFETAVQEVQRPLLAAKAPRRVDPWGKSWMRLRAANGQPSFYPPNLLDRAVSPSSTTAPSFAPCPTFAFPSSLEASVAASLWEADGGDELEAAVAAAVEAAAVEAVAAAGDEPEAVLAAAVAAAAAAGDEPEAVVAAAVAAAAAKAAAAAGNEPEAVAAAAAAAQAEAAALVAAAAEVAAAATSGSEASGDGGREGRG</sequence>
<evidence type="ECO:0000256" key="4">
    <source>
        <dbReference type="ARBA" id="ARBA00022777"/>
    </source>
</evidence>
<evidence type="ECO:0000256" key="2">
    <source>
        <dbReference type="ARBA" id="ARBA00022679"/>
    </source>
</evidence>
<proteinExistence type="predicted"/>
<dbReference type="SUPFAM" id="SSF53784">
    <property type="entry name" value="Phosphofructokinase"/>
    <property type="match status" value="1"/>
</dbReference>
<dbReference type="InterPro" id="IPR050929">
    <property type="entry name" value="PFKA"/>
</dbReference>
<keyword evidence="9" id="KW-1185">Reference proteome</keyword>
<keyword evidence="2" id="KW-0808">Transferase</keyword>
<dbReference type="GO" id="GO:0046872">
    <property type="term" value="F:metal ion binding"/>
    <property type="evidence" value="ECO:0007669"/>
    <property type="project" value="UniProtKB-KW"/>
</dbReference>
<keyword evidence="3" id="KW-0479">Metal-binding</keyword>
<name>A0A2J7ZUD4_9CHLO</name>
<gene>
    <name evidence="8" type="ORF">TSOC_010008</name>
</gene>
<keyword evidence="5" id="KW-0460">Magnesium</keyword>
<evidence type="ECO:0000313" key="8">
    <source>
        <dbReference type="EMBL" id="PNH03885.1"/>
    </source>
</evidence>
<dbReference type="InterPro" id="IPR000023">
    <property type="entry name" value="Phosphofructokinase_dom"/>
</dbReference>
<dbReference type="OrthoDB" id="523723at2759"/>
<reference evidence="8 9" key="1">
    <citation type="journal article" date="2017" name="Mol. Biol. Evol.">
        <title>The 4-celled Tetrabaena socialis nuclear genome reveals the essential components for genetic control of cell number at the origin of multicellularity in the volvocine lineage.</title>
        <authorList>
            <person name="Featherston J."/>
            <person name="Arakaki Y."/>
            <person name="Hanschen E.R."/>
            <person name="Ferris P.J."/>
            <person name="Michod R.E."/>
            <person name="Olson B.J.S.C."/>
            <person name="Nozaki H."/>
            <person name="Durand P.M."/>
        </authorList>
    </citation>
    <scope>NUCLEOTIDE SEQUENCE [LARGE SCALE GENOMIC DNA]</scope>
    <source>
        <strain evidence="8 9">NIES-571</strain>
    </source>
</reference>
<feature type="region of interest" description="Disordered" evidence="6">
    <location>
        <begin position="125"/>
        <end position="203"/>
    </location>
</feature>
<dbReference type="GO" id="GO:0003872">
    <property type="term" value="F:6-phosphofructokinase activity"/>
    <property type="evidence" value="ECO:0007669"/>
    <property type="project" value="InterPro"/>
</dbReference>
<feature type="domain" description="Phosphofructokinase" evidence="7">
    <location>
        <begin position="251"/>
        <end position="410"/>
    </location>
</feature>
<dbReference type="PANTHER" id="PTHR45770">
    <property type="entry name" value="ATP-DEPENDENT 6-PHOSPHOFRUCTOKINASE 1"/>
    <property type="match status" value="1"/>
</dbReference>
<comment type="cofactor">
    <cofactor evidence="1">
        <name>Mg(2+)</name>
        <dbReference type="ChEBI" id="CHEBI:18420"/>
    </cofactor>
</comment>
<feature type="region of interest" description="Disordered" evidence="6">
    <location>
        <begin position="1"/>
        <end position="23"/>
    </location>
</feature>
<feature type="compositionally biased region" description="Pro residues" evidence="6">
    <location>
        <begin position="9"/>
        <end position="19"/>
    </location>
</feature>
<dbReference type="Proteomes" id="UP000236333">
    <property type="component" value="Unassembled WGS sequence"/>
</dbReference>
<comment type="caution">
    <text evidence="8">The sequence shown here is derived from an EMBL/GenBank/DDBJ whole genome shotgun (WGS) entry which is preliminary data.</text>
</comment>
<evidence type="ECO:0000256" key="6">
    <source>
        <dbReference type="SAM" id="MobiDB-lite"/>
    </source>
</evidence>
<dbReference type="UniPathway" id="UPA00109">
    <property type="reaction ID" value="UER00182"/>
</dbReference>
<evidence type="ECO:0000259" key="7">
    <source>
        <dbReference type="Pfam" id="PF00365"/>
    </source>
</evidence>
<dbReference type="Gene3D" id="3.40.50.450">
    <property type="match status" value="1"/>
</dbReference>
<dbReference type="InterPro" id="IPR035966">
    <property type="entry name" value="PKF_sf"/>
</dbReference>
<organism evidence="8 9">
    <name type="scientific">Tetrabaena socialis</name>
    <dbReference type="NCBI Taxonomy" id="47790"/>
    <lineage>
        <taxon>Eukaryota</taxon>
        <taxon>Viridiplantae</taxon>
        <taxon>Chlorophyta</taxon>
        <taxon>core chlorophytes</taxon>
        <taxon>Chlorophyceae</taxon>
        <taxon>CS clade</taxon>
        <taxon>Chlamydomonadales</taxon>
        <taxon>Tetrabaenaceae</taxon>
        <taxon>Tetrabaena</taxon>
    </lineage>
</organism>
<evidence type="ECO:0000256" key="1">
    <source>
        <dbReference type="ARBA" id="ARBA00001946"/>
    </source>
</evidence>
<evidence type="ECO:0000313" key="9">
    <source>
        <dbReference type="Proteomes" id="UP000236333"/>
    </source>
</evidence>
<dbReference type="Pfam" id="PF00365">
    <property type="entry name" value="PFK"/>
    <property type="match status" value="1"/>
</dbReference>
<dbReference type="PRINTS" id="PR00476">
    <property type="entry name" value="PHFRCTKINASE"/>
</dbReference>
<dbReference type="EMBL" id="PGGS01000449">
    <property type="protein sequence ID" value="PNH03885.1"/>
    <property type="molecule type" value="Genomic_DNA"/>
</dbReference>
<dbReference type="AlphaFoldDB" id="A0A2J7ZUD4"/>
<dbReference type="InterPro" id="IPR022953">
    <property type="entry name" value="ATP_PFK"/>
</dbReference>
<protein>
    <submittedName>
        <fullName evidence="8">6-phosphofructokinase 5, chloroplastic</fullName>
    </submittedName>
</protein>
<evidence type="ECO:0000256" key="3">
    <source>
        <dbReference type="ARBA" id="ARBA00022723"/>
    </source>
</evidence>
<evidence type="ECO:0000256" key="5">
    <source>
        <dbReference type="ARBA" id="ARBA00022842"/>
    </source>
</evidence>